<dbReference type="Gene3D" id="3.90.550.10">
    <property type="entry name" value="Spore Coat Polysaccharide Biosynthesis Protein SpsA, Chain A"/>
    <property type="match status" value="1"/>
</dbReference>
<dbReference type="CDD" id="cd00761">
    <property type="entry name" value="Glyco_tranf_GTA_type"/>
    <property type="match status" value="1"/>
</dbReference>
<evidence type="ECO:0000313" key="2">
    <source>
        <dbReference type="EMBL" id="NIA69024.1"/>
    </source>
</evidence>
<dbReference type="PANTHER" id="PTHR22916">
    <property type="entry name" value="GLYCOSYLTRANSFERASE"/>
    <property type="match status" value="1"/>
</dbReference>
<dbReference type="GO" id="GO:0016758">
    <property type="term" value="F:hexosyltransferase activity"/>
    <property type="evidence" value="ECO:0007669"/>
    <property type="project" value="UniProtKB-ARBA"/>
</dbReference>
<dbReference type="FunFam" id="3.90.550.10:FF:000130">
    <property type="entry name" value="Family 2 glycosyl transferase"/>
    <property type="match status" value="1"/>
</dbReference>
<dbReference type="Pfam" id="PF00535">
    <property type="entry name" value="Glycos_transf_2"/>
    <property type="match status" value="1"/>
</dbReference>
<name>A0A967C5B9_9PROT</name>
<dbReference type="Proteomes" id="UP000761264">
    <property type="component" value="Unassembled WGS sequence"/>
</dbReference>
<reference evidence="2" key="1">
    <citation type="submission" date="2020-03" db="EMBL/GenBank/DDBJ databases">
        <title>Genome of Pelagibius litoralis DSM 21314T.</title>
        <authorList>
            <person name="Wang G."/>
        </authorList>
    </citation>
    <scope>NUCLEOTIDE SEQUENCE</scope>
    <source>
        <strain evidence="2">DSM 21314</strain>
    </source>
</reference>
<organism evidence="2 3">
    <name type="scientific">Pelagibius litoralis</name>
    <dbReference type="NCBI Taxonomy" id="374515"/>
    <lineage>
        <taxon>Bacteria</taxon>
        <taxon>Pseudomonadati</taxon>
        <taxon>Pseudomonadota</taxon>
        <taxon>Alphaproteobacteria</taxon>
        <taxon>Rhodospirillales</taxon>
        <taxon>Rhodovibrionaceae</taxon>
        <taxon>Pelagibius</taxon>
    </lineage>
</organism>
<gene>
    <name evidence="2" type="ORF">HBA54_10520</name>
</gene>
<dbReference type="InterPro" id="IPR001173">
    <property type="entry name" value="Glyco_trans_2-like"/>
</dbReference>
<feature type="domain" description="Glycosyltransferase 2-like" evidence="1">
    <location>
        <begin position="17"/>
        <end position="153"/>
    </location>
</feature>
<dbReference type="AlphaFoldDB" id="A0A967C5B9"/>
<accession>A0A967C5B9</accession>
<dbReference type="SUPFAM" id="SSF53448">
    <property type="entry name" value="Nucleotide-diphospho-sugar transferases"/>
    <property type="match status" value="1"/>
</dbReference>
<evidence type="ECO:0000313" key="3">
    <source>
        <dbReference type="Proteomes" id="UP000761264"/>
    </source>
</evidence>
<dbReference type="EMBL" id="JAAQPH010000007">
    <property type="protein sequence ID" value="NIA69024.1"/>
    <property type="molecule type" value="Genomic_DNA"/>
</dbReference>
<comment type="caution">
    <text evidence="2">The sequence shown here is derived from an EMBL/GenBank/DDBJ whole genome shotgun (WGS) entry which is preliminary data.</text>
</comment>
<evidence type="ECO:0000259" key="1">
    <source>
        <dbReference type="Pfam" id="PF00535"/>
    </source>
</evidence>
<sequence>MSEKPAGFAPGTRPLVSVITAAFNAEAFIAETIASVQRQSLTDWEMLVADDASSDSTAAIVQAAAEKDLRIKLLRLTENGGVGRARNAALEQAQGRFIAFLDSDDLWLQEKLERQVAFMKQWDCAVSYTAFRRINEDGRQLGRLFSIPDSLTYAQLLKNTAIATLTGMVDTQKTGPIRMTEVRRDDFILWLSILKRGFLARGLQQDLARYRVVKGSLSSKPKRSAAWTWSVYRGVEKLNLIHAAWCMAHYGARAVLKRLVF</sequence>
<dbReference type="PANTHER" id="PTHR22916:SF3">
    <property type="entry name" value="UDP-GLCNAC:BETAGAL BETA-1,3-N-ACETYLGLUCOSAMINYLTRANSFERASE-LIKE PROTEIN 1"/>
    <property type="match status" value="1"/>
</dbReference>
<protein>
    <submittedName>
        <fullName evidence="2">Glycosyltransferase family 2 protein</fullName>
    </submittedName>
</protein>
<dbReference type="InterPro" id="IPR029044">
    <property type="entry name" value="Nucleotide-diphossugar_trans"/>
</dbReference>
<proteinExistence type="predicted"/>
<keyword evidence="3" id="KW-1185">Reference proteome</keyword>
<dbReference type="RefSeq" id="WP_167224223.1">
    <property type="nucleotide sequence ID" value="NZ_JAAQPH010000007.1"/>
</dbReference>